<evidence type="ECO:0000256" key="2">
    <source>
        <dbReference type="ARBA" id="ARBA00022737"/>
    </source>
</evidence>
<evidence type="ECO:0000256" key="5">
    <source>
        <dbReference type="ARBA" id="ARBA00023274"/>
    </source>
</evidence>
<name>A0A089PUJ6_9ENTR</name>
<evidence type="ECO:0000313" key="9">
    <source>
        <dbReference type="Proteomes" id="UP000029481"/>
    </source>
</evidence>
<dbReference type="FunFam" id="2.40.50.140:FF:000036">
    <property type="entry name" value="30S ribosomal protein S1"/>
    <property type="match status" value="1"/>
</dbReference>
<dbReference type="CDD" id="cd05688">
    <property type="entry name" value="S1_RPS1_repeat_ec3"/>
    <property type="match status" value="1"/>
</dbReference>
<feature type="domain" description="S1 motif" evidence="7">
    <location>
        <begin position="105"/>
        <end position="171"/>
    </location>
</feature>
<dbReference type="PANTHER" id="PTHR10724">
    <property type="entry name" value="30S RIBOSOMAL PROTEIN S1"/>
    <property type="match status" value="1"/>
</dbReference>
<dbReference type="CDD" id="cd05687">
    <property type="entry name" value="S1_RPS1_repeat_ec1_hs1"/>
    <property type="match status" value="1"/>
</dbReference>
<evidence type="ECO:0000259" key="7">
    <source>
        <dbReference type="PROSITE" id="PS50126"/>
    </source>
</evidence>
<dbReference type="PROSITE" id="PS50126">
    <property type="entry name" value="S1"/>
    <property type="match status" value="6"/>
</dbReference>
<dbReference type="FunFam" id="2.40.50.140:FF:000011">
    <property type="entry name" value="30S ribosomal protein S1"/>
    <property type="match status" value="1"/>
</dbReference>
<protein>
    <recommendedName>
        <fullName evidence="6">30S ribosomal protein S1</fullName>
    </recommendedName>
</protein>
<keyword evidence="4 6" id="KW-0689">Ribosomal protein</keyword>
<comment type="similarity">
    <text evidence="1 6">Belongs to the bacterial ribosomal protein bS1 family.</text>
</comment>
<keyword evidence="3 6" id="KW-0694">RNA-binding</keyword>
<comment type="function">
    <text evidence="6">Binds mRNA; thus facilitating recognition of the initiation point. It is needed to translate mRNA with a short Shine-Dalgarno (SD) purine-rich sequence.</text>
</comment>
<reference evidence="8 9" key="1">
    <citation type="submission" date="2014-09" db="EMBL/GenBank/DDBJ databases">
        <title>Cedecea neteri SSMD04 Genome Sequencing.</title>
        <authorList>
            <person name="Tan J.-Y."/>
        </authorList>
    </citation>
    <scope>NUCLEOTIDE SEQUENCE [LARGE SCALE GENOMIC DNA]</scope>
    <source>
        <strain evidence="8 9">SSMD04</strain>
    </source>
</reference>
<evidence type="ECO:0000256" key="1">
    <source>
        <dbReference type="ARBA" id="ARBA00006767"/>
    </source>
</evidence>
<dbReference type="NCBIfam" id="NF004954">
    <property type="entry name" value="PRK06299.1-4"/>
    <property type="match status" value="1"/>
</dbReference>
<dbReference type="GO" id="GO:0006412">
    <property type="term" value="P:translation"/>
    <property type="evidence" value="ECO:0007669"/>
    <property type="project" value="InterPro"/>
</dbReference>
<dbReference type="GO" id="GO:0003729">
    <property type="term" value="F:mRNA binding"/>
    <property type="evidence" value="ECO:0007669"/>
    <property type="project" value="TreeGrafter"/>
</dbReference>
<dbReference type="SUPFAM" id="SSF50249">
    <property type="entry name" value="Nucleic acid-binding proteins"/>
    <property type="match status" value="6"/>
</dbReference>
<feature type="domain" description="S1 motif" evidence="7">
    <location>
        <begin position="451"/>
        <end position="520"/>
    </location>
</feature>
<dbReference type="InterPro" id="IPR003029">
    <property type="entry name" value="S1_domain"/>
</dbReference>
<dbReference type="FunFam" id="2.40.50.140:FF:000021">
    <property type="entry name" value="30S ribosomal protein S1"/>
    <property type="match status" value="1"/>
</dbReference>
<evidence type="ECO:0000256" key="6">
    <source>
        <dbReference type="PIRNR" id="PIRNR002111"/>
    </source>
</evidence>
<accession>A0A089PUJ6</accession>
<dbReference type="NCBIfam" id="NF004952">
    <property type="entry name" value="PRK06299.1-2"/>
    <property type="match status" value="1"/>
</dbReference>
<feature type="domain" description="S1 motif" evidence="7">
    <location>
        <begin position="277"/>
        <end position="347"/>
    </location>
</feature>
<dbReference type="FunFam" id="2.40.50.140:FF:000017">
    <property type="entry name" value="30S ribosomal protein S1"/>
    <property type="match status" value="1"/>
</dbReference>
<dbReference type="Pfam" id="PF00575">
    <property type="entry name" value="S1"/>
    <property type="match status" value="6"/>
</dbReference>
<dbReference type="InterPro" id="IPR000110">
    <property type="entry name" value="Ribosomal_bS1"/>
</dbReference>
<evidence type="ECO:0000313" key="8">
    <source>
        <dbReference type="EMBL" id="AIR04022.1"/>
    </source>
</evidence>
<evidence type="ECO:0000256" key="3">
    <source>
        <dbReference type="ARBA" id="ARBA00022884"/>
    </source>
</evidence>
<dbReference type="NCBIfam" id="TIGR00717">
    <property type="entry name" value="rpsA"/>
    <property type="match status" value="1"/>
</dbReference>
<dbReference type="PROSITE" id="PS50889">
    <property type="entry name" value="S4"/>
    <property type="match status" value="1"/>
</dbReference>
<proteinExistence type="inferred from homology"/>
<keyword evidence="2" id="KW-0677">Repeat</keyword>
<organism evidence="8 9">
    <name type="scientific">Cedecea neteri</name>
    <dbReference type="NCBI Taxonomy" id="158822"/>
    <lineage>
        <taxon>Bacteria</taxon>
        <taxon>Pseudomonadati</taxon>
        <taxon>Pseudomonadota</taxon>
        <taxon>Gammaproteobacteria</taxon>
        <taxon>Enterobacterales</taxon>
        <taxon>Enterobacteriaceae</taxon>
        <taxon>Cedecea</taxon>
    </lineage>
</organism>
<dbReference type="GO" id="GO:0003735">
    <property type="term" value="F:structural constituent of ribosome"/>
    <property type="evidence" value="ECO:0007669"/>
    <property type="project" value="InterPro"/>
</dbReference>
<dbReference type="SMART" id="SM00316">
    <property type="entry name" value="S1"/>
    <property type="match status" value="6"/>
</dbReference>
<gene>
    <name evidence="8" type="primary">rpsA</name>
    <name evidence="8" type="ORF">JT31_05175</name>
</gene>
<sequence length="557" mass="61192">MTESFAQLFEESLKTIETRPGSIVRGVVVAIDKDVVLVDAGLKSESAIPAEQFKNAAGELEIQVGDEVDVALDAVEDGFGETLLSREKAKRHEAWITLEKAYEEAETVVGVINGKVKGGFTVELNGIRAFLPGSLVDVRPVRDTLHLEGKELEFKVIKLDQKRNNVVVSRRAVIESENSAERDQLLENLQEGMEVKGIVKNLTDYGAFVDLGGVDGLLHITDMAWKRVKHPSEIVNVGDEITVKVLKFDRERTRVSLGLKQLGEDPWVAIAKRYPEGTKLTGRVTNLTDYGCFVEIEEGVEGLVHVSEMDWTNKNIHPSKVVNVGDVVEVMVLDIDEERRRISLGLKQCKNNPWQQFAETHNKGDRVEGKIKSITDFGIFIGLDGGIDGLVHLSDISWNVAGEEAVREYKKGDEIAAVVLQVDAERERISLGVKQLAEDPFNNYVALNKKGTIVTGKVTAVDAKGATVELADGVEGYLRASEASRDRVEDATLVLNVGDDVEAKFTGVDRKNRVVSLSVRAKDEADEKDAIATVNNKQEESNFSNAMAEAFKAAKGE</sequence>
<feature type="domain" description="S1 motif" evidence="7">
    <location>
        <begin position="192"/>
        <end position="260"/>
    </location>
</feature>
<dbReference type="CDD" id="cd04465">
    <property type="entry name" value="S1_RPS1_repeat_ec2_hs2"/>
    <property type="match status" value="1"/>
</dbReference>
<dbReference type="AlphaFoldDB" id="A0A089PUJ6"/>
<dbReference type="Gene3D" id="2.40.50.140">
    <property type="entry name" value="Nucleic acid-binding proteins"/>
    <property type="match status" value="6"/>
</dbReference>
<dbReference type="OrthoDB" id="9804077at2"/>
<dbReference type="CDD" id="cd05690">
    <property type="entry name" value="S1_RPS1_repeat_ec5"/>
    <property type="match status" value="1"/>
</dbReference>
<evidence type="ECO:0000256" key="4">
    <source>
        <dbReference type="ARBA" id="ARBA00022980"/>
    </source>
</evidence>
<dbReference type="PIRSF" id="PIRSF002111">
    <property type="entry name" value="RpsA"/>
    <property type="match status" value="1"/>
</dbReference>
<dbReference type="InterPro" id="IPR012340">
    <property type="entry name" value="NA-bd_OB-fold"/>
</dbReference>
<dbReference type="PANTHER" id="PTHR10724:SF7">
    <property type="entry name" value="SMALL RIBOSOMAL SUBUNIT PROTEIN BS1C"/>
    <property type="match status" value="1"/>
</dbReference>
<dbReference type="Proteomes" id="UP000029481">
    <property type="component" value="Chromosome"/>
</dbReference>
<dbReference type="CDD" id="cd05691">
    <property type="entry name" value="S1_RPS1_repeat_ec6"/>
    <property type="match status" value="1"/>
</dbReference>
<dbReference type="FunFam" id="2.40.50.140:FF:000016">
    <property type="entry name" value="30S ribosomal protein S1"/>
    <property type="match status" value="1"/>
</dbReference>
<keyword evidence="9" id="KW-1185">Reference proteome</keyword>
<feature type="domain" description="S1 motif" evidence="7">
    <location>
        <begin position="21"/>
        <end position="87"/>
    </location>
</feature>
<feature type="domain" description="S1 motif" evidence="7">
    <location>
        <begin position="364"/>
        <end position="434"/>
    </location>
</feature>
<dbReference type="PRINTS" id="PR00681">
    <property type="entry name" value="RIBOSOMALS1"/>
</dbReference>
<dbReference type="KEGG" id="cnt:JT31_05175"/>
<dbReference type="EMBL" id="CP009451">
    <property type="protein sequence ID" value="AIR04022.1"/>
    <property type="molecule type" value="Genomic_DNA"/>
</dbReference>
<dbReference type="GO" id="GO:0022627">
    <property type="term" value="C:cytosolic small ribosomal subunit"/>
    <property type="evidence" value="ECO:0007669"/>
    <property type="project" value="TreeGrafter"/>
</dbReference>
<dbReference type="RefSeq" id="WP_038474035.1">
    <property type="nucleotide sequence ID" value="NZ_CP009451.1"/>
</dbReference>
<dbReference type="InterPro" id="IPR050437">
    <property type="entry name" value="Ribos_protein_bS1-like"/>
</dbReference>
<dbReference type="FunFam" id="2.40.50.140:FF:000018">
    <property type="entry name" value="30S ribosomal protein S1"/>
    <property type="match status" value="1"/>
</dbReference>
<keyword evidence="5 6" id="KW-0687">Ribonucleoprotein</keyword>
<dbReference type="InterPro" id="IPR035104">
    <property type="entry name" value="Ribosomal_protein_S1-like"/>
</dbReference>
<dbReference type="NCBIfam" id="NF004951">
    <property type="entry name" value="PRK06299.1-1"/>
    <property type="match status" value="1"/>
</dbReference>